<reference evidence="1" key="1">
    <citation type="submission" date="2018-05" db="EMBL/GenBank/DDBJ databases">
        <authorList>
            <person name="Lanie J.A."/>
            <person name="Ng W.-L."/>
            <person name="Kazmierczak K.M."/>
            <person name="Andrzejewski T.M."/>
            <person name="Davidsen T.M."/>
            <person name="Wayne K.J."/>
            <person name="Tettelin H."/>
            <person name="Glass J.I."/>
            <person name="Rusch D."/>
            <person name="Podicherti R."/>
            <person name="Tsui H.-C.T."/>
            <person name="Winkler M.E."/>
        </authorList>
    </citation>
    <scope>NUCLEOTIDE SEQUENCE</scope>
</reference>
<sequence length="220" mass="23179">NLKADALVLTSSVQSRQELAEQLSLNGDPPLLAAGCTMPGEEEIVLEAFRAARATNPSTLLLIAPRHPERFDQVAQTVTTAGWKCRRRSIGGPVDAEVLLLDSIGELPAAYGLALASFVGGSLVDSGGHNLLEPAIYGQPVIFGPHMQNFASLATEMLESGGGIQVQGTEELGDVWSAILANDAQRRKIGGLARQVALRDASAGRRTARVVASLITESDE</sequence>
<dbReference type="PANTHER" id="PTHR42755:SF1">
    <property type="entry name" value="3-DEOXY-D-MANNO-OCTULOSONIC ACID TRANSFERASE, MITOCHONDRIAL-RELATED"/>
    <property type="match status" value="1"/>
</dbReference>
<gene>
    <name evidence="1" type="ORF">METZ01_LOCUS350998</name>
</gene>
<protein>
    <recommendedName>
        <fullName evidence="2">Lipid IV(A) 3-deoxy-D-manno-octulosonic acid transferase</fullName>
    </recommendedName>
</protein>
<proteinExistence type="predicted"/>
<dbReference type="GO" id="GO:0009245">
    <property type="term" value="P:lipid A biosynthetic process"/>
    <property type="evidence" value="ECO:0007669"/>
    <property type="project" value="TreeGrafter"/>
</dbReference>
<dbReference type="SUPFAM" id="SSF53756">
    <property type="entry name" value="UDP-Glycosyltransferase/glycogen phosphorylase"/>
    <property type="match status" value="1"/>
</dbReference>
<dbReference type="EMBL" id="UINC01122372">
    <property type="protein sequence ID" value="SVC98144.1"/>
    <property type="molecule type" value="Genomic_DNA"/>
</dbReference>
<evidence type="ECO:0000313" key="1">
    <source>
        <dbReference type="EMBL" id="SVC98144.1"/>
    </source>
</evidence>
<feature type="non-terminal residue" evidence="1">
    <location>
        <position position="1"/>
    </location>
</feature>
<dbReference type="PANTHER" id="PTHR42755">
    <property type="entry name" value="3-DEOXY-MANNO-OCTULOSONATE CYTIDYLYLTRANSFERASE"/>
    <property type="match status" value="1"/>
</dbReference>
<dbReference type="InterPro" id="IPR039901">
    <property type="entry name" value="Kdotransferase"/>
</dbReference>
<dbReference type="GO" id="GO:0005886">
    <property type="term" value="C:plasma membrane"/>
    <property type="evidence" value="ECO:0007669"/>
    <property type="project" value="TreeGrafter"/>
</dbReference>
<accession>A0A382RKB7</accession>
<dbReference type="GO" id="GO:0016740">
    <property type="term" value="F:transferase activity"/>
    <property type="evidence" value="ECO:0007669"/>
    <property type="project" value="InterPro"/>
</dbReference>
<dbReference type="AlphaFoldDB" id="A0A382RKB7"/>
<name>A0A382RKB7_9ZZZZ</name>
<evidence type="ECO:0008006" key="2">
    <source>
        <dbReference type="Google" id="ProtNLM"/>
    </source>
</evidence>
<organism evidence="1">
    <name type="scientific">marine metagenome</name>
    <dbReference type="NCBI Taxonomy" id="408172"/>
    <lineage>
        <taxon>unclassified sequences</taxon>
        <taxon>metagenomes</taxon>
        <taxon>ecological metagenomes</taxon>
    </lineage>
</organism>
<dbReference type="Gene3D" id="3.40.50.2000">
    <property type="entry name" value="Glycogen Phosphorylase B"/>
    <property type="match status" value="1"/>
</dbReference>